<dbReference type="Pfam" id="PF04268">
    <property type="entry name" value="SoxG"/>
    <property type="match status" value="1"/>
</dbReference>
<organism evidence="1 2">
    <name type="scientific">Neomesorhizobium albiziae</name>
    <dbReference type="NCBI Taxonomy" id="335020"/>
    <lineage>
        <taxon>Bacteria</taxon>
        <taxon>Pseudomonadati</taxon>
        <taxon>Pseudomonadota</taxon>
        <taxon>Alphaproteobacteria</taxon>
        <taxon>Hyphomicrobiales</taxon>
        <taxon>Phyllobacteriaceae</taxon>
        <taxon>Neomesorhizobium</taxon>
    </lineage>
</organism>
<keyword evidence="2" id="KW-1185">Reference proteome</keyword>
<dbReference type="Gene3D" id="3.30.1360.120">
    <property type="entry name" value="Probable tRNA modification gtpase trme, domain 1"/>
    <property type="match status" value="1"/>
</dbReference>
<reference evidence="1 2" key="1">
    <citation type="submission" date="2016-10" db="EMBL/GenBank/DDBJ databases">
        <authorList>
            <person name="Varghese N."/>
            <person name="Submissions S."/>
        </authorList>
    </citation>
    <scope>NUCLEOTIDE SEQUENCE [LARGE SCALE GENOMIC DNA]</scope>
    <source>
        <strain evidence="1 2">DSM 21822</strain>
    </source>
</reference>
<protein>
    <submittedName>
        <fullName evidence="1">Sarcosine oxidase subunit gamma</fullName>
    </submittedName>
</protein>
<dbReference type="RefSeq" id="WP_149762433.1">
    <property type="nucleotide sequence ID" value="NZ_BSPE01000060.1"/>
</dbReference>
<dbReference type="InterPro" id="IPR027266">
    <property type="entry name" value="TrmE/GcvT-like"/>
</dbReference>
<proteinExistence type="predicted"/>
<dbReference type="Gene3D" id="3.30.70.1520">
    <property type="entry name" value="Heterotetrameric sarcosine oxidase"/>
    <property type="match status" value="1"/>
</dbReference>
<dbReference type="SUPFAM" id="SSF103025">
    <property type="entry name" value="Folate-binding domain"/>
    <property type="match status" value="1"/>
</dbReference>
<dbReference type="Proteomes" id="UP000323300">
    <property type="component" value="Unassembled WGS sequence"/>
</dbReference>
<dbReference type="InterPro" id="IPR007375">
    <property type="entry name" value="SoxG"/>
</dbReference>
<dbReference type="EMBL" id="FOSL01000016">
    <property type="protein sequence ID" value="SFK89917.1"/>
    <property type="molecule type" value="Genomic_DNA"/>
</dbReference>
<name>A0A1I4DC21_9HYPH</name>
<sequence length="211" mass="21881">MADYLWSTQSPLQKALVPGRQGVRSGEAGIALTEMTGVAVVQIMARRGRWAQTAKAARAHFGVGAPDRPMAAFGKAATLVWSGPDQFLAVAAVDGSAGPIAAMSDAFAGNASLSDQSGGRCRIRITGARARDALAKISSLDLHDTVFPVGAAAATSIDHTGVNLWRSADVAGNAVYNVLVFASFADSLWHTLVDAAAEYGVDVDRMALPRG</sequence>
<dbReference type="AlphaFoldDB" id="A0A1I4DC21"/>
<accession>A0A1I4DC21</accession>
<evidence type="ECO:0000313" key="1">
    <source>
        <dbReference type="EMBL" id="SFK89917.1"/>
    </source>
</evidence>
<dbReference type="OrthoDB" id="8098081at2"/>
<gene>
    <name evidence="1" type="ORF">SAMN04488498_116110</name>
</gene>
<evidence type="ECO:0000313" key="2">
    <source>
        <dbReference type="Proteomes" id="UP000323300"/>
    </source>
</evidence>